<feature type="signal peptide" evidence="2">
    <location>
        <begin position="1"/>
        <end position="19"/>
    </location>
</feature>
<evidence type="ECO:0000256" key="2">
    <source>
        <dbReference type="RuleBase" id="RU365009"/>
    </source>
</evidence>
<sequence length="163" mass="16712">MRFNIACVSAALFAAVVTAVPVETIVARQEACPAPVPQPAPAPAPAPQPVPVPVPAPAPVEQKQEINNYQCGANTSLHCCETVSDTSNSRVTQLLNAAGIDHQEAKSKGQVGLTCTPITTSALDLANGNKCSSGVTACCEKAQQIGLVNLNLGCTTIPINSLL</sequence>
<evidence type="ECO:0000313" key="4">
    <source>
        <dbReference type="Proteomes" id="UP000053958"/>
    </source>
</evidence>
<dbReference type="OrthoDB" id="4225815at2759"/>
<dbReference type="Proteomes" id="UP000053958">
    <property type="component" value="Unassembled WGS sequence"/>
</dbReference>
<comment type="caution">
    <text evidence="3">The sequence shown here is derived from an EMBL/GenBank/DDBJ whole genome shotgun (WGS) entry which is preliminary data.</text>
</comment>
<dbReference type="AlphaFoldDB" id="A0A0F4YPL2"/>
<dbReference type="RefSeq" id="XP_013326195.1">
    <property type="nucleotide sequence ID" value="XM_013470741.1"/>
</dbReference>
<dbReference type="CDD" id="cd23507">
    <property type="entry name" value="hydrophobin_I"/>
    <property type="match status" value="1"/>
</dbReference>
<keyword evidence="1 2" id="KW-1015">Disulfide bond</keyword>
<comment type="subcellular location">
    <subcellularLocation>
        <location evidence="2">Secreted</location>
        <location evidence="2">Cell wall</location>
    </subcellularLocation>
</comment>
<dbReference type="GO" id="GO:0005199">
    <property type="term" value="F:structural constituent of cell wall"/>
    <property type="evidence" value="ECO:0007669"/>
    <property type="project" value="InterPro"/>
</dbReference>
<comment type="similarity">
    <text evidence="2">Belongs to the fungal hydrophobin family.</text>
</comment>
<dbReference type="Pfam" id="PF01185">
    <property type="entry name" value="Hydrophobin"/>
    <property type="match status" value="1"/>
</dbReference>
<protein>
    <recommendedName>
        <fullName evidence="2">Hydrophobin</fullName>
    </recommendedName>
</protein>
<reference evidence="3 4" key="1">
    <citation type="submission" date="2015-04" db="EMBL/GenBank/DDBJ databases">
        <authorList>
            <person name="Heijne W.H."/>
            <person name="Fedorova N.D."/>
            <person name="Nierman W.C."/>
            <person name="Vollebregt A.W."/>
            <person name="Zhao Z."/>
            <person name="Wu L."/>
            <person name="Kumar M."/>
            <person name="Stam H."/>
            <person name="van den Berg M.A."/>
            <person name="Pel H.J."/>
        </authorList>
    </citation>
    <scope>NUCLEOTIDE SEQUENCE [LARGE SCALE GENOMIC DNA]</scope>
    <source>
        <strain evidence="3 4">CBS 393.64</strain>
    </source>
</reference>
<proteinExistence type="inferred from homology"/>
<accession>A0A0F4YPL2</accession>
<dbReference type="EMBL" id="LASV01000336">
    <property type="protein sequence ID" value="KKA19583.1"/>
    <property type="molecule type" value="Genomic_DNA"/>
</dbReference>
<evidence type="ECO:0000313" key="3">
    <source>
        <dbReference type="EMBL" id="KKA19583.1"/>
    </source>
</evidence>
<keyword evidence="2" id="KW-0732">Signal</keyword>
<keyword evidence="2" id="KW-0964">Secreted</keyword>
<dbReference type="SMART" id="SM00075">
    <property type="entry name" value="HYDRO"/>
    <property type="match status" value="1"/>
</dbReference>
<dbReference type="STRING" id="1408163.A0A0F4YPL2"/>
<organism evidence="3 4">
    <name type="scientific">Rasamsonia emersonii (strain ATCC 16479 / CBS 393.64 / IMI 116815)</name>
    <dbReference type="NCBI Taxonomy" id="1408163"/>
    <lineage>
        <taxon>Eukaryota</taxon>
        <taxon>Fungi</taxon>
        <taxon>Dikarya</taxon>
        <taxon>Ascomycota</taxon>
        <taxon>Pezizomycotina</taxon>
        <taxon>Eurotiomycetes</taxon>
        <taxon>Eurotiomycetidae</taxon>
        <taxon>Eurotiales</taxon>
        <taxon>Trichocomaceae</taxon>
        <taxon>Rasamsonia</taxon>
    </lineage>
</organism>
<dbReference type="GO" id="GO:0009277">
    <property type="term" value="C:fungal-type cell wall"/>
    <property type="evidence" value="ECO:0007669"/>
    <property type="project" value="InterPro"/>
</dbReference>
<gene>
    <name evidence="3" type="ORF">T310_6440</name>
</gene>
<dbReference type="GeneID" id="25318742"/>
<feature type="chain" id="PRO_5013987246" description="Hydrophobin" evidence="2">
    <location>
        <begin position="20"/>
        <end position="163"/>
    </location>
</feature>
<name>A0A0F4YPL2_RASE3</name>
<evidence type="ECO:0000256" key="1">
    <source>
        <dbReference type="ARBA" id="ARBA00023157"/>
    </source>
</evidence>
<keyword evidence="2" id="KW-0134">Cell wall</keyword>
<dbReference type="InterPro" id="IPR001338">
    <property type="entry name" value="Class_I_Hydrophobin"/>
</dbReference>
<keyword evidence="4" id="KW-1185">Reference proteome</keyword>